<comment type="caution">
    <text evidence="1">The sequence shown here is derived from an EMBL/GenBank/DDBJ whole genome shotgun (WGS) entry which is preliminary data.</text>
</comment>
<dbReference type="InterPro" id="IPR031248">
    <property type="entry name" value="RNF213"/>
</dbReference>
<dbReference type="PANTHER" id="PTHR22605:SF1">
    <property type="entry name" value="RZ-TYPE DOMAIN-CONTAINING PROTEIN"/>
    <property type="match status" value="1"/>
</dbReference>
<protein>
    <submittedName>
        <fullName evidence="1">Uncharacterized protein</fullName>
    </submittedName>
</protein>
<accession>A0A817RUL6</accession>
<dbReference type="GO" id="GO:0004842">
    <property type="term" value="F:ubiquitin-protein transferase activity"/>
    <property type="evidence" value="ECO:0007669"/>
    <property type="project" value="InterPro"/>
</dbReference>
<sequence>MLTLSDLQRYKFPVTTAQIHAIVSIDKPNDIDISVTDRKEEFFRRFIQQVNVWLEWFDKFIDIFHHITEWLKTRKLQRAEQLLNDIHTIKKDSMVSVIKIKTIIQDIVELLKPFKNLHRLCDLFNCMNSFENIDSGTLSNEEQRKSYIEDLKTFHTNNTFTVNAKTKHEHCHPIGARRVVRWSLACEKLECNINIEYRINTPRINSYTLFSKEKIPLDKKVLRGEFKTQRDGDLIITINNQNGGAPRTIWYQCKTAPFSTCHLFDGIFFMLRQQYFEQSIENIKDKDLSDLIDKVFSFIDRLLNGDITLQEMDYLKTVFHDKNIDVKEEVKILFANRLIIDNKRETTRTTTTAEIISQGQNDQKIEQVCEWLRTYQYYSYLNIIIDCVQKFDIILNSDKNDESIDNLQEMNINENCSLKKISETYKDLYERFQKLTNHHLQLIKAISECSHVVQMIKKFDLYSTQGLRRFLELRDNLTTQFQLQERNNMILNSLIISYALCEPFVRQVENLEEFVDNLAKLSNIDETSLEHIKVVNENIQVVNMWLSAEATTMLDNALITMEHLYKAGTVQIRLRNLMNEQSYFEIVHSIDTLSTEFNSSNESNSGEKDKHIQQKETIKFTLSMADIADHKRQLTFCNVDLKQHMIDKKILLEEQLKQLDTIEKIYLTLLKLEKAGHPNFQLKEYNYEIYDRPGTLNTILSDLKSNEEGSEQKLKQEIRNRTQYFQAKFTKFEADYDIWIRDLEKSRCQSPLLKLFSNHQVMIMFILLTTSPRENKVQLKFLEKLFSLKDLELKNDEQFNLTILCLFHYLQSLRIKDCNLSNDHIINLYNKYKIEYNNSKNEDLQPENLQKLCSFLEDLFNKGKELLAENATNSENLQFLITLNSPERTQDKIELENDFDMDTCCILLNIFNDRLPADYQILWCSVSTDDDIRLFFSRVRTFPCLTFVVMDIDKMHHRLRELLLNEQDSLVKQSERHGTIYYFSRELISFRKGLRPFYIKQQYRDSSNTYSKFMTLLRNNNFTPPQIKIIYGKAGIGKTHFIKTKYKNHNTSCVSINDKLNLSSLISTFLSLESKTSNKQLSIYFNISIHAHFKQLNHAFFSLFACSSLNDHSTGLTFSPSITKSWEFIIEVPYIDKCNLTIKRNFDQILPILSIMSSNSLEEVTDANYQLFIGEEEELVARFLKAYENQTIDRFLTEDDSGEEQSVNFDRLTDHNECRQHIYKCIEKYAPELPRNKIFELSFTKFLHRRIRFFTGFHYCLNMTIERLGSTTMTQMINEAKHLTQISFLSTDYPRIYLVYDPAFSLHVLHNDWNTVPLTLKALFKNDDPSKSSQYKNKNFFIICLSWLVHIPYNLFENIMIQANFILTENFSYKLFHVHERKLTKLALIIEGETGVGKTFLLKFYSLLLNANVTHGTLDNKLAPRTVERTGLWLLRYFFEEPIENKQTRKGILENHTNLLNIFLRQIESILHGSKNKNDHEIDELLEDNDQVNSQLLTEIKQSLEKLEYNDSILRCIWKTIITILHENEQNLAKKTLIEVHQFVTSHLIDYPLIEASPQLLKLLEESNPLTVESSIDVFNEFISHTRVKPLFYRLLLHPGVTEEQIKDFMFPISQLAEQMPDIELVVFFDEVNTSSCLGLFKEMFMDGTLHGISLPKNIFFTAAINPSINPNEPHKHSKDDFHVHCRDYIVHELPQSLDNLKVSYGILDLNTLEDYIKQKISKFTVNSTTDAQKQVSLDKYAQDTLTQSILKAQQFCEEHLGRNSVSQREIQRCFNLIDFFWNMKYDENDNEPDPIRCIALSLALIYYFRLPTDEDNIHRADLSTPSREQFGDLISKHIPDFVQIIQKELQRFVNTDHFVIPHGVAVNQAIREHIFSIVVSIVTQTPLCIIGAPGQSKTLSFQIVLQNLQGSQLSAKEFCKRLPAVDPFFCLGSKYSRSEDIASMFERAIKREQQYKQNRIDTRCVVFLDEASLPDEKKMVLKVLHPYLDECKVAFVAIANKSFDAANANRMICIYRSVPSKDDQQILAYGCLGIQTGYEQQNINKNLDKIIYGLCKGYRRVLSNENIPKIFHDRDFIYMLRELRFELPTTITDDENTSIGIIKPISLIRALEDNFNGITRKEFQELVEIFFKAVQEESPNFALPIEARQQKCYRDIPTVLRDSMKLDSKRRRLYGRYKLIIDESEGESAINLLLQTGIIDSDPTRTSIFRMSDFPDDINNELRNVEVLSTIKLCMETGRTILMVNTSRIHGSLYDVFNQNFSIMATGDMRKIFSKVAIGPKTIDVAVHEDFQCIVHVKRREFKDIPAPFLSRFQKYSLSVNDFYRIRLHKLPGNEQVIVRNVEEKVLSFIEHFGRQYFYGINKSTLYSCLLSLIKVNENEEHSLLNVNQHYTQLTFKLKSFIEQNPTNTQQCLVRLILSRLIQLVSPESIIVKLPAFEEKVEQWLCNLYFQQQEHFNLGNFIRQLISKPLVNIDNDTLSSSENTHHQTIQNSISATTKVILFTRTSSYVIGLNQQSKNELFTTNNNDDEASNYSRQIEIINLNTIENSVELQDRFNSYTDDDNKNVLIIIIDGRNGQQRLHIPFVQQLIDKTESSYRTAHPSELKYFLMLVHSSTQDLYHQSCFPSIFLHEWEFYFFDTCTPGSAFHLQKMLRIISSSSLDDQQTQNLDNVLCDLNILFEDSLWDFCSRVQLLLPQLSENMFTDTMTHEFYQPQTNAIRRVKCLKHILHRSTQLKQHIVNIYHKYLLRKENSSKKIYSLIYQISKDILCGKRFDGLIESIQSQTRNSFTNFASNVFKFIVNDYGLETLPKLSTDHKIYGSLLNLIDYQSFSVDDDKDIFSSPTTQGVFQLSTHYPCIPQTPLYYLFHQRVKKHADDIKETLVRTLTKHQGKEDGLRDDYYDAPQVTTADCSNENENEMTQYKFEQYRIRLIDCIVNDNVLADTISERIVQSYSTDLIRTFCSVVENNFDNNPIQCQQAVEFMSRWLLLIDDNDRQSLESYPNKDVWFLAHVYTLFEYEQNDLISMYSAFRIITRISSGSLSYDNLFDEENITRSYLRETFFCLIFNYLWENLNKLCTNNENYETWIYAYTFISKYYPSEKILRGMQLSDIKSQLEFMNLSYLIFLNDTISEPHQLITILLKETNINRSSVCLRLLPKMADIIYRHLTDKNIANSTLFIDLQQWAIALLKSIKQPSKQDIYFLLKYIDQSTCPLSLAMKQFLFDELINILLQIEDPNKQYFDIWDRFKMIPHLIECISNVDLENYKIPYHPSIVSDNNDLQTRQILFDLYFFHLRCQMTNESITTSLINKGMLLRLPTIQNRRLIPIGENLFKQLKDYLRIKMIALLLCEIILNKNELDDVNRIMSTIINEFLLIDEQSTQFNNYLELFLSTIISKKSWNFLLNLLKSENILRLNHQWATNLYRSLELKQTQKQNKYLQFCHQIQFTLSLKNDSSIFPGLHQPYEELSKIIDICVKSNTEENQWGTLSDWIQLKLNSDPIQLQLKEIKVILLLIIYYEYYCNNQLSSINTLLEMVENTLQLSSEELRLFRVIIRPEQFMIGYPRDNNNNADKNFINGLFKLDCNDEFDLSLRHMLVNLMAMILLGGEKSFLWTFMFQPLTLENTFGFGSTSRHIIESTYIHYDCGCIISQNGDLLQFKGIEDASGLNVPAVYAWHLLLFDESVENLYGPILAPSAIGDDDDSDDDDDEPGHQLAGESTRAKVCHFVCTRLLSTFHFLSTNSNQNDACIILTRCFEQMAFLTKNENSWIKSVYTTNDDEIKAEQEYKNNVFYFVYNNLVEHKAYINQLNLQSQIQMNLQNFIDQMPIIIQFTHFKTELNRLTDSEMSLKILQHTLTSLPFLKITKLIYHLSQFYLLLHQTYAKLIERDEFLTITLQQLYDRGQIYYNNSHQQQYQNEDKTHRSIIENGIEAVNLYHQFSDGHIRPGACDQTQRFSTIEWETPVNYLVTNENYDEGDIVMRIISVLVNYHNNLLNLMENELNKNENHTVGSLRNLIKELTSKTVSILQVANDNTGVINLNEKDCLWIEQLCQASFIDNEEQYFITSNSRLMFNFVYIQSQIIRTSLLFCRINYRHIMQKYQWHTNRKATTTDNERLDLDEKYLVRLSDEQLENEWNYLKDILLDKLYHTHKLLRQIALTLKTHQNDFSSNYLFEFVRMTDKDNDILQRLEQYEIIDFQLCYIDHVIEIYGKSVCGFQHLFTDIPPLLRVGIESQLNHELIKNLNENILNIDYHNDVDKIQITIQTITEFLNDLKAIEDTLLQQSAQSLIETCEILAILTIDNPIRSWIPHKIKCENYVDLYIHLIRTRSKLQEQKFNIEEQKMKLWDENLNSDEQQDKQGSRLHQYIDPQYNSQISNENQNSKESTDWKLPVPDANGLISDFTDKDNIPNIDRPVDQTQIKPKELVDKDIQYTSLMTFNLKSVPCTSSVFFQQIHKYREEPSIESAIGNKAQKFTIVHPNRESKTYLWRFEKFSEELKKLFVGKKYDHNLFVVVDKNEIFVDFTKDNYCLQNQSILEYHIIEKQFLIQIQFQFRAQLSEYFTTSKCTIPTIVHHFIDDKQLKNLSTDTILCFYDEYGKCIADGTISDLPKADSKTMSIFVTAETSSAGILYECALQYNKDQNEIMNLFYPTTQWQQINLWLKTLSSITDPSINDYAFLIREKKLIIDDNQIISSTINQTESTIIDIINRNMITKVMFTFETHSQSIYALKAMPISSLLNKENILEQLNLTDISPDACLFVLKETDEQVLTKDDLQKSVGTYSTIENESIHFQISISLQITKYDDKEQIKIPIPNRNLTIEQLLNLTEKSIDVYKYLATYDTKIILNSNEILSNLNKTQFILVKENETCLVSIKKSNDLQLTDTNDEENEKFQRFTVFATIANVNKENQLDILHQYLLYSNDFVPSTDIQLTSLKSESPIQFRVIDQNLPVTVSIENGEEKKSIQFNCSLSITMERLCAIACQIFCVNEAYYRLAMNDDTETGDDISLEDIDENMTEIQFQIISTASLHCSIMYSNQNVSLPCHQDTPIEIVVKETLQKLHMSKEDMNLYELIALDDDRTQIGFDLSVNDIKELLSIDSTTISLELKKIDE</sequence>
<name>A0A817RUL6_9BILA</name>
<dbReference type="InterPro" id="IPR027417">
    <property type="entry name" value="P-loop_NTPase"/>
</dbReference>
<dbReference type="EMBL" id="CAJNYD010000476">
    <property type="protein sequence ID" value="CAF3264828.1"/>
    <property type="molecule type" value="Genomic_DNA"/>
</dbReference>
<dbReference type="GO" id="GO:0016887">
    <property type="term" value="F:ATP hydrolysis activity"/>
    <property type="evidence" value="ECO:0007669"/>
    <property type="project" value="InterPro"/>
</dbReference>
<evidence type="ECO:0000313" key="1">
    <source>
        <dbReference type="EMBL" id="CAF3264828.1"/>
    </source>
</evidence>
<evidence type="ECO:0000313" key="2">
    <source>
        <dbReference type="Proteomes" id="UP000663833"/>
    </source>
</evidence>
<dbReference type="SUPFAM" id="SSF52540">
    <property type="entry name" value="P-loop containing nucleoside triphosphate hydrolases"/>
    <property type="match status" value="1"/>
</dbReference>
<proteinExistence type="predicted"/>
<organism evidence="1 2">
    <name type="scientific">Rotaria socialis</name>
    <dbReference type="NCBI Taxonomy" id="392032"/>
    <lineage>
        <taxon>Eukaryota</taxon>
        <taxon>Metazoa</taxon>
        <taxon>Spiralia</taxon>
        <taxon>Gnathifera</taxon>
        <taxon>Rotifera</taxon>
        <taxon>Eurotatoria</taxon>
        <taxon>Bdelloidea</taxon>
        <taxon>Philodinida</taxon>
        <taxon>Philodinidae</taxon>
        <taxon>Rotaria</taxon>
    </lineage>
</organism>
<dbReference type="InterPro" id="IPR025662">
    <property type="entry name" value="Sigma_54_int_dom_ATP-bd_1"/>
</dbReference>
<dbReference type="PANTHER" id="PTHR22605">
    <property type="entry name" value="RZ-TYPE DOMAIN-CONTAINING PROTEIN"/>
    <property type="match status" value="1"/>
</dbReference>
<dbReference type="PROSITE" id="PS00675">
    <property type="entry name" value="SIGMA54_INTERACT_1"/>
    <property type="match status" value="1"/>
</dbReference>
<reference evidence="1" key="1">
    <citation type="submission" date="2021-02" db="EMBL/GenBank/DDBJ databases">
        <authorList>
            <person name="Nowell W R."/>
        </authorList>
    </citation>
    <scope>NUCLEOTIDE SEQUENCE</scope>
</reference>
<dbReference type="Proteomes" id="UP000663833">
    <property type="component" value="Unassembled WGS sequence"/>
</dbReference>
<gene>
    <name evidence="1" type="ORF">LUA448_LOCUS5615</name>
</gene>
<dbReference type="Gene3D" id="3.40.50.300">
    <property type="entry name" value="P-loop containing nucleotide triphosphate hydrolases"/>
    <property type="match status" value="1"/>
</dbReference>